<feature type="compositionally biased region" description="Polar residues" evidence="1">
    <location>
        <begin position="85"/>
        <end position="94"/>
    </location>
</feature>
<evidence type="ECO:0000313" key="2">
    <source>
        <dbReference type="EMBL" id="NYI84144.1"/>
    </source>
</evidence>
<name>A0A853AHP8_9PSEU</name>
<reference evidence="2 3" key="1">
    <citation type="submission" date="2020-07" db="EMBL/GenBank/DDBJ databases">
        <title>Sequencing the genomes of 1000 actinobacteria strains.</title>
        <authorList>
            <person name="Klenk H.-P."/>
        </authorList>
    </citation>
    <scope>NUCLEOTIDE SEQUENCE [LARGE SCALE GENOMIC DNA]</scope>
    <source>
        <strain evidence="2 3">DSM 44065</strain>
    </source>
</reference>
<evidence type="ECO:0000313" key="3">
    <source>
        <dbReference type="Proteomes" id="UP000587002"/>
    </source>
</evidence>
<dbReference type="EMBL" id="JACCFJ010000001">
    <property type="protein sequence ID" value="NYI84144.1"/>
    <property type="molecule type" value="Genomic_DNA"/>
</dbReference>
<gene>
    <name evidence="2" type="ORF">HNR68_002774</name>
</gene>
<organism evidence="2 3">
    <name type="scientific">Saccharopolyspora hordei</name>
    <dbReference type="NCBI Taxonomy" id="1838"/>
    <lineage>
        <taxon>Bacteria</taxon>
        <taxon>Bacillati</taxon>
        <taxon>Actinomycetota</taxon>
        <taxon>Actinomycetes</taxon>
        <taxon>Pseudonocardiales</taxon>
        <taxon>Pseudonocardiaceae</taxon>
        <taxon>Saccharopolyspora</taxon>
    </lineage>
</organism>
<feature type="compositionally biased region" description="Basic and acidic residues" evidence="1">
    <location>
        <begin position="38"/>
        <end position="49"/>
    </location>
</feature>
<feature type="region of interest" description="Disordered" evidence="1">
    <location>
        <begin position="199"/>
        <end position="246"/>
    </location>
</feature>
<dbReference type="AlphaFoldDB" id="A0A853AHP8"/>
<feature type="region of interest" description="Disordered" evidence="1">
    <location>
        <begin position="16"/>
        <end position="103"/>
    </location>
</feature>
<dbReference type="Proteomes" id="UP000587002">
    <property type="component" value="Unassembled WGS sequence"/>
</dbReference>
<evidence type="ECO:0000256" key="1">
    <source>
        <dbReference type="SAM" id="MobiDB-lite"/>
    </source>
</evidence>
<feature type="compositionally biased region" description="Low complexity" evidence="1">
    <location>
        <begin position="230"/>
        <end position="246"/>
    </location>
</feature>
<feature type="compositionally biased region" description="Basic residues" evidence="1">
    <location>
        <begin position="219"/>
        <end position="229"/>
    </location>
</feature>
<keyword evidence="3" id="KW-1185">Reference proteome</keyword>
<sequence>MPWVVGLRPARVPQAVQAGAREAGQSVQVRQRQPGGVRGERLQQLDRAPRRPHPGRVGRAAGCRPGHCPPPPLRAGTAHDPRRPGTTSARTGSAQDHVGGGRVGAGCTVAACTPPPRSGRDAEVVEPGVHVPARPPRGVVAAEEGGEEDAGERDVGDVLMPCSGSTCRPSYQTVVVPVVRSTACCTVCHWSSVTRRTPWPAARGRGPATCTGSTTPDRARRRWPARAGRRTAPAASRRARSPGRWGPDLVAQVQHRRVGEVVAAGRAEAGVELAAALARAVPARRPWP</sequence>
<comment type="caution">
    <text evidence="2">The sequence shown here is derived from an EMBL/GenBank/DDBJ whole genome shotgun (WGS) entry which is preliminary data.</text>
</comment>
<accession>A0A853AHP8</accession>
<protein>
    <submittedName>
        <fullName evidence="2">Uncharacterized protein</fullName>
    </submittedName>
</protein>
<proteinExistence type="predicted"/>